<dbReference type="PANTHER" id="PTHR43235:SF1">
    <property type="entry name" value="GLUTAMINE AMIDOTRANSFERASE PB2B2.05-RELATED"/>
    <property type="match status" value="1"/>
</dbReference>
<dbReference type="GO" id="GO:0033969">
    <property type="term" value="F:gamma-glutamyl-gamma-aminobutyrate hydrolase activity"/>
    <property type="evidence" value="ECO:0007669"/>
    <property type="project" value="TreeGrafter"/>
</dbReference>
<dbReference type="EMBL" id="CP017641">
    <property type="protein sequence ID" value="APZ91181.1"/>
    <property type="molecule type" value="Genomic_DNA"/>
</dbReference>
<dbReference type="Pfam" id="PF07722">
    <property type="entry name" value="Peptidase_C26"/>
    <property type="match status" value="1"/>
</dbReference>
<reference evidence="1 2" key="1">
    <citation type="journal article" date="2016" name="Front. Microbiol.">
        <title>Fuerstia marisgermanicae gen. nov., sp. nov., an Unusual Member of the Phylum Planctomycetes from the German Wadden Sea.</title>
        <authorList>
            <person name="Kohn T."/>
            <person name="Heuer A."/>
            <person name="Jogler M."/>
            <person name="Vollmers J."/>
            <person name="Boedeker C."/>
            <person name="Bunk B."/>
            <person name="Rast P."/>
            <person name="Borchert D."/>
            <person name="Glockner I."/>
            <person name="Freese H.M."/>
            <person name="Klenk H.P."/>
            <person name="Overmann J."/>
            <person name="Kaster A.K."/>
            <person name="Rohde M."/>
            <person name="Wiegand S."/>
            <person name="Jogler C."/>
        </authorList>
    </citation>
    <scope>NUCLEOTIDE SEQUENCE [LARGE SCALE GENOMIC DNA]</scope>
    <source>
        <strain evidence="1 2">NH11</strain>
    </source>
</reference>
<dbReference type="AlphaFoldDB" id="A0A1P8WAW0"/>
<keyword evidence="1" id="KW-0808">Transferase</keyword>
<dbReference type="OrthoDB" id="9813383at2"/>
<dbReference type="GO" id="GO:0006598">
    <property type="term" value="P:polyamine catabolic process"/>
    <property type="evidence" value="ECO:0007669"/>
    <property type="project" value="TreeGrafter"/>
</dbReference>
<dbReference type="PANTHER" id="PTHR43235">
    <property type="entry name" value="GLUTAMINE AMIDOTRANSFERASE PB2B2.05-RELATED"/>
    <property type="match status" value="1"/>
</dbReference>
<dbReference type="GO" id="GO:0005829">
    <property type="term" value="C:cytosol"/>
    <property type="evidence" value="ECO:0007669"/>
    <property type="project" value="TreeGrafter"/>
</dbReference>
<dbReference type="GO" id="GO:0016757">
    <property type="term" value="F:glycosyltransferase activity"/>
    <property type="evidence" value="ECO:0007669"/>
    <property type="project" value="UniProtKB-KW"/>
</dbReference>
<gene>
    <name evidence="1" type="ORF">Fuma_00767</name>
</gene>
<protein>
    <submittedName>
        <fullName evidence="1">Glutamine amidotransferasec</fullName>
        <ecNumber evidence="1">2.4.2.-</ecNumber>
    </submittedName>
</protein>
<dbReference type="Proteomes" id="UP000187735">
    <property type="component" value="Chromosome"/>
</dbReference>
<evidence type="ECO:0000313" key="1">
    <source>
        <dbReference type="EMBL" id="APZ91181.1"/>
    </source>
</evidence>
<dbReference type="CDD" id="cd01745">
    <property type="entry name" value="GATase1_2"/>
    <property type="match status" value="1"/>
</dbReference>
<dbReference type="InterPro" id="IPR029062">
    <property type="entry name" value="Class_I_gatase-like"/>
</dbReference>
<evidence type="ECO:0000313" key="2">
    <source>
        <dbReference type="Proteomes" id="UP000187735"/>
    </source>
</evidence>
<dbReference type="EC" id="2.4.2.-" evidence="1"/>
<dbReference type="KEGG" id="fmr:Fuma_00767"/>
<dbReference type="SUPFAM" id="SSF52317">
    <property type="entry name" value="Class I glutamine amidotransferase-like"/>
    <property type="match status" value="1"/>
</dbReference>
<organism evidence="1 2">
    <name type="scientific">Fuerstiella marisgermanici</name>
    <dbReference type="NCBI Taxonomy" id="1891926"/>
    <lineage>
        <taxon>Bacteria</taxon>
        <taxon>Pseudomonadati</taxon>
        <taxon>Planctomycetota</taxon>
        <taxon>Planctomycetia</taxon>
        <taxon>Planctomycetales</taxon>
        <taxon>Planctomycetaceae</taxon>
        <taxon>Fuerstiella</taxon>
    </lineage>
</organism>
<dbReference type="Gene3D" id="3.40.50.880">
    <property type="match status" value="1"/>
</dbReference>
<proteinExistence type="predicted"/>
<dbReference type="InterPro" id="IPR011697">
    <property type="entry name" value="Peptidase_C26"/>
</dbReference>
<dbReference type="RefSeq" id="WP_077022981.1">
    <property type="nucleotide sequence ID" value="NZ_CP017641.1"/>
</dbReference>
<keyword evidence="1" id="KW-0328">Glycosyltransferase</keyword>
<sequence length="259" mass="28580">MSNTKPIVGITGDFRPERYNGQALSWFNAGYYDSVTGAGGIPVMLPPYDNDDDLRQALEPLGGLVLGGCNLDLDPVRMGQHPSPANKVMPRRREDFDRRIAKMAIEMKMPILAIGSGMQLVNLLCGGTLFTDIPEDCPRALHHRDEVEKNLRHVLEIVPGTHLDDIFGPGEVRVNSHHHMAVSELARQFRVSATCPDGIVEAYESISDDWYCLGVQWHPESNTASALDIQVFESFISAAGREQNVDVIPMSSVMRRAAA</sequence>
<accession>A0A1P8WAW0</accession>
<dbReference type="InterPro" id="IPR044668">
    <property type="entry name" value="PuuD-like"/>
</dbReference>
<keyword evidence="2" id="KW-1185">Reference proteome</keyword>
<dbReference type="PROSITE" id="PS51273">
    <property type="entry name" value="GATASE_TYPE_1"/>
    <property type="match status" value="1"/>
</dbReference>
<dbReference type="STRING" id="1891926.Fuma_00767"/>
<keyword evidence="1" id="KW-0315">Glutamine amidotransferase</keyword>
<name>A0A1P8WAW0_9PLAN</name>